<feature type="transmembrane region" description="Helical" evidence="1">
    <location>
        <begin position="450"/>
        <end position="468"/>
    </location>
</feature>
<feature type="transmembrane region" description="Helical" evidence="1">
    <location>
        <begin position="119"/>
        <end position="149"/>
    </location>
</feature>
<feature type="transmembrane region" description="Helical" evidence="1">
    <location>
        <begin position="424"/>
        <end position="443"/>
    </location>
</feature>
<organism evidence="2 3">
    <name type="scientific">Actinoplanes missouriensis (strain ATCC 14538 / DSM 43046 / CBS 188.64 / JCM 3121 / NBRC 102363 / NCIMB 12654 / NRRL B-3342 / UNCC 431)</name>
    <dbReference type="NCBI Taxonomy" id="512565"/>
    <lineage>
        <taxon>Bacteria</taxon>
        <taxon>Bacillati</taxon>
        <taxon>Actinomycetota</taxon>
        <taxon>Actinomycetes</taxon>
        <taxon>Micromonosporales</taxon>
        <taxon>Micromonosporaceae</taxon>
        <taxon>Actinoplanes</taxon>
    </lineage>
</organism>
<feature type="transmembrane region" description="Helical" evidence="1">
    <location>
        <begin position="188"/>
        <end position="206"/>
    </location>
</feature>
<evidence type="ECO:0000256" key="1">
    <source>
        <dbReference type="SAM" id="Phobius"/>
    </source>
</evidence>
<sequence length="522" mass="53785">MTGTPRLLRLALRRDRVILPLWVLGLGLLPYVYASSFQTLFATEAERVDYARISAGNAGFVALYGPLHGDSLGELVVWRGGFVPVMVGLAALLTVIRHTRAEEEAGRTELLRATVTGRFAQLAAALILTCGAALLTGAVVAVTTIGVGLPVAGSLALGAVFTLSGWMFAGVGAVAAQLTASARSARSIAVVALGGAYLLRLVGDISDRAEFVAWLSPIGWVHRVFPYSASGEDWRPAMLALGFTVAAVGVSAYLMAHRDMGAGLLAARLGPRAAAASLRSPLALAWRLHRGLLLGWVAGFAALGLVFGAVGSSMVELASDSEGVDEMFSRIGGSGEVTDAYFATTAAICGLIAACYAVQAALRMRDEEQTGHAEAVLSTSVGRLAWAGSHLLFALVGPAAALLAEGVFAGVVHGTPGPVVGASLAQLPAVWVLAGVTMLLIGTLPRLASVAWAVIGVCLLLLLAGPLLELDQWVLDLSPFTHVPHLPSGSVGLAPLVVLSGVAVGLGLVGLVALRRRDVRAL</sequence>
<feature type="transmembrane region" description="Helical" evidence="1">
    <location>
        <begin position="237"/>
        <end position="256"/>
    </location>
</feature>
<keyword evidence="3" id="KW-1185">Reference proteome</keyword>
<gene>
    <name evidence="2" type="ordered locus">AMIS_4750</name>
</gene>
<reference evidence="2 3" key="1">
    <citation type="submission" date="2012-02" db="EMBL/GenBank/DDBJ databases">
        <title>Complete genome sequence of Actinoplanes missouriensis 431 (= NBRC 102363).</title>
        <authorList>
            <person name="Ohnishi Y."/>
            <person name="Ishikawa J."/>
            <person name="Sekine M."/>
            <person name="Hosoyama A."/>
            <person name="Harada T."/>
            <person name="Narita H."/>
            <person name="Hata T."/>
            <person name="Konno Y."/>
            <person name="Tutikane K."/>
            <person name="Fujita N."/>
            <person name="Horinouchi S."/>
            <person name="Hayakawa M."/>
        </authorList>
    </citation>
    <scope>NUCLEOTIDE SEQUENCE [LARGE SCALE GENOMIC DNA]</scope>
    <source>
        <strain evidence="3">ATCC 14538 / DSM 43046 / CBS 188.64 / JCM 3121 / NBRC 102363 / NCIMB 12654 / NRRL B-3342 / UNCC 431</strain>
    </source>
</reference>
<name>I0GY58_ACTM4</name>
<dbReference type="OrthoDB" id="2014935at2"/>
<dbReference type="PATRIC" id="fig|512565.3.peg.478"/>
<evidence type="ECO:0000313" key="3">
    <source>
        <dbReference type="Proteomes" id="UP000007882"/>
    </source>
</evidence>
<keyword evidence="1" id="KW-1133">Transmembrane helix</keyword>
<dbReference type="AlphaFoldDB" id="I0GY58"/>
<feature type="transmembrane region" description="Helical" evidence="1">
    <location>
        <begin position="488"/>
        <end position="514"/>
    </location>
</feature>
<feature type="transmembrane region" description="Helical" evidence="1">
    <location>
        <begin position="383"/>
        <end position="404"/>
    </location>
</feature>
<keyword evidence="1" id="KW-0472">Membrane</keyword>
<keyword evidence="1" id="KW-0812">Transmembrane</keyword>
<dbReference type="eggNOG" id="COG3559">
    <property type="taxonomic scope" value="Bacteria"/>
</dbReference>
<feature type="transmembrane region" description="Helical" evidence="1">
    <location>
        <begin position="155"/>
        <end position="176"/>
    </location>
</feature>
<feature type="transmembrane region" description="Helical" evidence="1">
    <location>
        <begin position="340"/>
        <end position="362"/>
    </location>
</feature>
<dbReference type="RefSeq" id="WP_014440595.1">
    <property type="nucleotide sequence ID" value="NC_017093.1"/>
</dbReference>
<dbReference type="STRING" id="512565.AMIS_4750"/>
<evidence type="ECO:0000313" key="2">
    <source>
        <dbReference type="EMBL" id="BAL85695.1"/>
    </source>
</evidence>
<feature type="transmembrane region" description="Helical" evidence="1">
    <location>
        <begin position="76"/>
        <end position="98"/>
    </location>
</feature>
<evidence type="ECO:0008006" key="4">
    <source>
        <dbReference type="Google" id="ProtNLM"/>
    </source>
</evidence>
<accession>I0GY58</accession>
<dbReference type="Proteomes" id="UP000007882">
    <property type="component" value="Chromosome"/>
</dbReference>
<dbReference type="EMBL" id="AP012319">
    <property type="protein sequence ID" value="BAL85695.1"/>
    <property type="molecule type" value="Genomic_DNA"/>
</dbReference>
<dbReference type="KEGG" id="ams:AMIS_4750"/>
<dbReference type="HOGENOM" id="CLU_036785_2_0_11"/>
<proteinExistence type="predicted"/>
<feature type="transmembrane region" description="Helical" evidence="1">
    <location>
        <begin position="292"/>
        <end position="315"/>
    </location>
</feature>
<protein>
    <recommendedName>
        <fullName evidence="4">ABC transporter permease protein</fullName>
    </recommendedName>
</protein>